<reference evidence="1" key="1">
    <citation type="journal article" date="2014" name="Front. Microbiol.">
        <title>High frequency of phylogenetically diverse reductive dehalogenase-homologous genes in deep subseafloor sedimentary metagenomes.</title>
        <authorList>
            <person name="Kawai M."/>
            <person name="Futagami T."/>
            <person name="Toyoda A."/>
            <person name="Takaki Y."/>
            <person name="Nishi S."/>
            <person name="Hori S."/>
            <person name="Arai W."/>
            <person name="Tsubouchi T."/>
            <person name="Morono Y."/>
            <person name="Uchiyama I."/>
            <person name="Ito T."/>
            <person name="Fujiyama A."/>
            <person name="Inagaki F."/>
            <person name="Takami H."/>
        </authorList>
    </citation>
    <scope>NUCLEOTIDE SEQUENCE</scope>
    <source>
        <strain evidence="1">Expedition CK06-06</strain>
    </source>
</reference>
<proteinExistence type="predicted"/>
<dbReference type="AlphaFoldDB" id="X1NL19"/>
<accession>X1NL19</accession>
<gene>
    <name evidence="1" type="ORF">S06H3_34926</name>
</gene>
<name>X1NL19_9ZZZZ</name>
<protein>
    <submittedName>
        <fullName evidence="1">Uncharacterized protein</fullName>
    </submittedName>
</protein>
<organism evidence="1">
    <name type="scientific">marine sediment metagenome</name>
    <dbReference type="NCBI Taxonomy" id="412755"/>
    <lineage>
        <taxon>unclassified sequences</taxon>
        <taxon>metagenomes</taxon>
        <taxon>ecological metagenomes</taxon>
    </lineage>
</organism>
<evidence type="ECO:0000313" key="1">
    <source>
        <dbReference type="EMBL" id="GAI19384.1"/>
    </source>
</evidence>
<dbReference type="EMBL" id="BARV01021019">
    <property type="protein sequence ID" value="GAI19384.1"/>
    <property type="molecule type" value="Genomic_DNA"/>
</dbReference>
<sequence length="111" mass="12968">MEKKMSIQGTIFAPTHLDEFYTIVGERYAAARAEAARIGETKQIQMRLEHLKPVHFEWTTYELPTGDTLITLEDNCALFPYAILNNDPSFDYMKWYQGNKIIYIGDWFVKP</sequence>
<comment type="caution">
    <text evidence="1">The sequence shown here is derived from an EMBL/GenBank/DDBJ whole genome shotgun (WGS) entry which is preliminary data.</text>
</comment>
<feature type="non-terminal residue" evidence="1">
    <location>
        <position position="111"/>
    </location>
</feature>